<dbReference type="Proteomes" id="UP000286100">
    <property type="component" value="Unassembled WGS sequence"/>
</dbReference>
<keyword evidence="2" id="KW-1185">Reference proteome</keyword>
<evidence type="ECO:0000313" key="1">
    <source>
        <dbReference type="EMBL" id="RJF91309.1"/>
    </source>
</evidence>
<reference evidence="1 2" key="1">
    <citation type="submission" date="2018-09" db="EMBL/GenBank/DDBJ databases">
        <authorList>
            <person name="Zhu H."/>
        </authorList>
    </citation>
    <scope>NUCLEOTIDE SEQUENCE [LARGE SCALE GENOMIC DNA]</scope>
    <source>
        <strain evidence="1 2">K2R01-6</strain>
    </source>
</reference>
<accession>A0A418WMS1</accession>
<name>A0A418WMS1_9SPHN</name>
<sequence length="129" mass="14614">MAWPIARQINDIDQRRADRKEIGVPTLFRRRSPPITPPESATLLNLSRLGFLVRTDLLIIDGEFVSIELPMLGEMKARSVWSMGYDVGAEFLVPIPTLQYENVLAVIERHQEAVQPERSSSTPESLSNR</sequence>
<evidence type="ECO:0008006" key="3">
    <source>
        <dbReference type="Google" id="ProtNLM"/>
    </source>
</evidence>
<dbReference type="RefSeq" id="WP_119763298.1">
    <property type="nucleotide sequence ID" value="NZ_QYUM01000003.1"/>
</dbReference>
<organism evidence="1 2">
    <name type="scientific">Sphingomonas cavernae</name>
    <dbReference type="NCBI Taxonomy" id="2320861"/>
    <lineage>
        <taxon>Bacteria</taxon>
        <taxon>Pseudomonadati</taxon>
        <taxon>Pseudomonadota</taxon>
        <taxon>Alphaproteobacteria</taxon>
        <taxon>Sphingomonadales</taxon>
        <taxon>Sphingomonadaceae</taxon>
        <taxon>Sphingomonas</taxon>
    </lineage>
</organism>
<evidence type="ECO:0000313" key="2">
    <source>
        <dbReference type="Proteomes" id="UP000286100"/>
    </source>
</evidence>
<proteinExistence type="predicted"/>
<dbReference type="AlphaFoldDB" id="A0A418WMS1"/>
<gene>
    <name evidence="1" type="ORF">D3876_14480</name>
</gene>
<dbReference type="EMBL" id="QYUM01000003">
    <property type="protein sequence ID" value="RJF91309.1"/>
    <property type="molecule type" value="Genomic_DNA"/>
</dbReference>
<protein>
    <recommendedName>
        <fullName evidence="3">PilZ domain-containing protein</fullName>
    </recommendedName>
</protein>
<comment type="caution">
    <text evidence="1">The sequence shown here is derived from an EMBL/GenBank/DDBJ whole genome shotgun (WGS) entry which is preliminary data.</text>
</comment>
<dbReference type="OrthoDB" id="9806898at2"/>